<proteinExistence type="predicted"/>
<dbReference type="InterPro" id="IPR032710">
    <property type="entry name" value="NTF2-like_dom_sf"/>
</dbReference>
<comment type="caution">
    <text evidence="1">The sequence shown here is derived from an EMBL/GenBank/DDBJ whole genome shotgun (WGS) entry which is preliminary data.</text>
</comment>
<name>A0ABV3U6W6_9GAMM</name>
<accession>A0ABV3U6W6</accession>
<dbReference type="SUPFAM" id="SSF54427">
    <property type="entry name" value="NTF2-like"/>
    <property type="match status" value="1"/>
</dbReference>
<reference evidence="1 2" key="1">
    <citation type="journal article" date="2011" name="Int. J. Syst. Evol. Microbiol.">
        <title>Zhongshania antarctica gen. nov., sp. nov. and Zhongshania guokunii sp. nov., gammaproteobacteria respectively isolated from coastal attached (fast) ice and surface seawater of the Antarctic.</title>
        <authorList>
            <person name="Li H.J."/>
            <person name="Zhang X.Y."/>
            <person name="Chen C.X."/>
            <person name="Zhang Y.J."/>
            <person name="Gao Z.M."/>
            <person name="Yu Y."/>
            <person name="Chen X.L."/>
            <person name="Chen B."/>
            <person name="Zhang Y.Z."/>
        </authorList>
    </citation>
    <scope>NUCLEOTIDE SEQUENCE [LARGE SCALE GENOMIC DNA]</scope>
    <source>
        <strain evidence="1 2">ZS6-22T</strain>
    </source>
</reference>
<sequence length="117" mass="12891">MTSSSAVEAFMHKQVSCWNSGDRDGFFQAYSDIAPAGLHIEYVGGVSGDGIPILEGMWAQQRAAIEIEEVALIVIGDEAVAHNRNKVKGSDMVIETIEHYQFSDDGRVSVRYFIKKP</sequence>
<dbReference type="EMBL" id="JBFRYA010000009">
    <property type="protein sequence ID" value="MEX1669634.1"/>
    <property type="molecule type" value="Genomic_DNA"/>
</dbReference>
<evidence type="ECO:0000313" key="1">
    <source>
        <dbReference type="EMBL" id="MEX1669634.1"/>
    </source>
</evidence>
<organism evidence="1 2">
    <name type="scientific">Zhongshania guokunii</name>
    <dbReference type="NCBI Taxonomy" id="641783"/>
    <lineage>
        <taxon>Bacteria</taxon>
        <taxon>Pseudomonadati</taxon>
        <taxon>Pseudomonadota</taxon>
        <taxon>Gammaproteobacteria</taxon>
        <taxon>Cellvibrionales</taxon>
        <taxon>Spongiibacteraceae</taxon>
        <taxon>Zhongshania</taxon>
    </lineage>
</organism>
<keyword evidence="2" id="KW-1185">Reference proteome</keyword>
<dbReference type="Proteomes" id="UP001557485">
    <property type="component" value="Unassembled WGS sequence"/>
</dbReference>
<evidence type="ECO:0008006" key="3">
    <source>
        <dbReference type="Google" id="ProtNLM"/>
    </source>
</evidence>
<dbReference type="RefSeq" id="WP_368381905.1">
    <property type="nucleotide sequence ID" value="NZ_JBFRYA010000009.1"/>
</dbReference>
<evidence type="ECO:0000313" key="2">
    <source>
        <dbReference type="Proteomes" id="UP001557485"/>
    </source>
</evidence>
<protein>
    <recommendedName>
        <fullName evidence="3">SnoaL-like domain-containing protein</fullName>
    </recommendedName>
</protein>
<gene>
    <name evidence="1" type="ORF">AB4876_12005</name>
</gene>
<dbReference type="Gene3D" id="3.10.450.50">
    <property type="match status" value="1"/>
</dbReference>